<name>A0ABU7RD87_9BACT</name>
<comment type="similarity">
    <text evidence="2">Belongs to the ribose 5-phosphate isomerase family.</text>
</comment>
<dbReference type="EC" id="5.3.1.6" evidence="2"/>
<organism evidence="3 4">
    <name type="scientific">Niabella digestorum</name>
    <dbReference type="NCBI Taxonomy" id="3117701"/>
    <lineage>
        <taxon>Bacteria</taxon>
        <taxon>Pseudomonadati</taxon>
        <taxon>Bacteroidota</taxon>
        <taxon>Chitinophagia</taxon>
        <taxon>Chitinophagales</taxon>
        <taxon>Chitinophagaceae</taxon>
        <taxon>Niabella</taxon>
    </lineage>
</organism>
<gene>
    <name evidence="2 3" type="primary">rpiA</name>
    <name evidence="3" type="ORF">V2H41_01575</name>
</gene>
<dbReference type="PANTHER" id="PTHR11934">
    <property type="entry name" value="RIBOSE-5-PHOSPHATE ISOMERASE"/>
    <property type="match status" value="1"/>
</dbReference>
<comment type="function">
    <text evidence="2">Catalyzes the reversible conversion of ribose-5-phosphate to ribulose 5-phosphate.</text>
</comment>
<feature type="active site" description="Proton acceptor" evidence="2">
    <location>
        <position position="105"/>
    </location>
</feature>
<dbReference type="InterPro" id="IPR037171">
    <property type="entry name" value="NagB/RpiA_transferase-like"/>
</dbReference>
<dbReference type="Gene3D" id="3.30.70.260">
    <property type="match status" value="1"/>
</dbReference>
<dbReference type="CDD" id="cd01398">
    <property type="entry name" value="RPI_A"/>
    <property type="match status" value="1"/>
</dbReference>
<dbReference type="Pfam" id="PF06026">
    <property type="entry name" value="Rib_5-P_isom_A"/>
    <property type="match status" value="1"/>
</dbReference>
<dbReference type="InterPro" id="IPR020672">
    <property type="entry name" value="Ribose5P_isomerase_typA_subgr"/>
</dbReference>
<dbReference type="SUPFAM" id="SSF75445">
    <property type="entry name" value="D-ribose-5-phosphate isomerase (RpiA), lid domain"/>
    <property type="match status" value="1"/>
</dbReference>
<dbReference type="Gene3D" id="3.40.50.1360">
    <property type="match status" value="1"/>
</dbReference>
<accession>A0ABU7RD87</accession>
<dbReference type="RefSeq" id="WP_330973358.1">
    <property type="nucleotide sequence ID" value="NZ_JAZGLY010000001.1"/>
</dbReference>
<comment type="caution">
    <text evidence="3">The sequence shown here is derived from an EMBL/GenBank/DDBJ whole genome shotgun (WGS) entry which is preliminary data.</text>
</comment>
<evidence type="ECO:0000256" key="1">
    <source>
        <dbReference type="ARBA" id="ARBA00023235"/>
    </source>
</evidence>
<dbReference type="GO" id="GO:0004751">
    <property type="term" value="F:ribose-5-phosphate isomerase activity"/>
    <property type="evidence" value="ECO:0007669"/>
    <property type="project" value="UniProtKB-EC"/>
</dbReference>
<dbReference type="PANTHER" id="PTHR11934:SF0">
    <property type="entry name" value="RIBOSE-5-PHOSPHATE ISOMERASE"/>
    <property type="match status" value="1"/>
</dbReference>
<dbReference type="HAMAP" id="MF_00170">
    <property type="entry name" value="Rib_5P_isom_A"/>
    <property type="match status" value="1"/>
</dbReference>
<comment type="subunit">
    <text evidence="2">Homodimer.</text>
</comment>
<sequence length="224" mass="24636">MNPNNEKQRAALEAVKEIQNGMIVGLGTGSTAYYAIQATGELVKQGLQIQAVPTSEHTREMAASLQIPLVDINTIDHIDLTIDGADEFTPKLELIKGGGGALLREKIVASMTRRFIVITDSSKKVDKLGKFKVPIEVIPFSYNYVLRELQKLGGQGIVRKKEDQPYQTDQGNYIIDADFGLIEDPTALEKQINNIVGVVEHGLFLNLASRVIMAQGDDIVIFEK</sequence>
<dbReference type="NCBIfam" id="TIGR00021">
    <property type="entry name" value="rpiA"/>
    <property type="match status" value="1"/>
</dbReference>
<proteinExistence type="inferred from homology"/>
<evidence type="ECO:0000313" key="3">
    <source>
        <dbReference type="EMBL" id="MEE6185952.1"/>
    </source>
</evidence>
<comment type="pathway">
    <text evidence="2">Carbohydrate degradation; pentose phosphate pathway; D-ribose 5-phosphate from D-ribulose 5-phosphate (non-oxidative stage): step 1/1.</text>
</comment>
<feature type="binding site" evidence="2">
    <location>
        <begin position="83"/>
        <end position="86"/>
    </location>
    <ligand>
        <name>substrate</name>
    </ligand>
</feature>
<keyword evidence="4" id="KW-1185">Reference proteome</keyword>
<protein>
    <recommendedName>
        <fullName evidence="2">Ribose-5-phosphate isomerase A</fullName>
        <ecNumber evidence="2">5.3.1.6</ecNumber>
    </recommendedName>
    <alternativeName>
        <fullName evidence="2">Phosphoriboisomerase A</fullName>
        <shortName evidence="2">PRI</shortName>
    </alternativeName>
</protein>
<evidence type="ECO:0000313" key="4">
    <source>
        <dbReference type="Proteomes" id="UP001357452"/>
    </source>
</evidence>
<comment type="catalytic activity">
    <reaction evidence="2">
        <text>aldehydo-D-ribose 5-phosphate = D-ribulose 5-phosphate</text>
        <dbReference type="Rhea" id="RHEA:14657"/>
        <dbReference type="ChEBI" id="CHEBI:58121"/>
        <dbReference type="ChEBI" id="CHEBI:58273"/>
        <dbReference type="EC" id="5.3.1.6"/>
    </reaction>
</comment>
<reference evidence="3 4" key="1">
    <citation type="submission" date="2024-01" db="EMBL/GenBank/DDBJ databases">
        <title>Niabella digestum sp. nov., isolated from waste digestion system.</title>
        <authorList>
            <person name="Zhang L."/>
        </authorList>
    </citation>
    <scope>NUCLEOTIDE SEQUENCE [LARGE SCALE GENOMIC DNA]</scope>
    <source>
        <strain evidence="3 4">A18</strain>
    </source>
</reference>
<dbReference type="EMBL" id="JAZGLY010000001">
    <property type="protein sequence ID" value="MEE6185952.1"/>
    <property type="molecule type" value="Genomic_DNA"/>
</dbReference>
<dbReference type="SUPFAM" id="SSF100950">
    <property type="entry name" value="NagB/RpiA/CoA transferase-like"/>
    <property type="match status" value="1"/>
</dbReference>
<dbReference type="InterPro" id="IPR004788">
    <property type="entry name" value="Ribose5P_isomerase_type_A"/>
</dbReference>
<dbReference type="NCBIfam" id="NF001924">
    <property type="entry name" value="PRK00702.1"/>
    <property type="match status" value="1"/>
</dbReference>
<feature type="binding site" evidence="2">
    <location>
        <begin position="28"/>
        <end position="31"/>
    </location>
    <ligand>
        <name>substrate</name>
    </ligand>
</feature>
<dbReference type="Proteomes" id="UP001357452">
    <property type="component" value="Unassembled WGS sequence"/>
</dbReference>
<evidence type="ECO:0000256" key="2">
    <source>
        <dbReference type="HAMAP-Rule" id="MF_00170"/>
    </source>
</evidence>
<keyword evidence="1 2" id="KW-0413">Isomerase</keyword>
<feature type="binding site" evidence="2">
    <location>
        <position position="123"/>
    </location>
    <ligand>
        <name>substrate</name>
    </ligand>
</feature>
<feature type="binding site" evidence="2">
    <location>
        <begin position="96"/>
        <end position="99"/>
    </location>
    <ligand>
        <name>substrate</name>
    </ligand>
</feature>